<evidence type="ECO:0000313" key="1">
    <source>
        <dbReference type="EMBL" id="AJQ46129.1"/>
    </source>
</evidence>
<name>A0AAU8RRD8_PSEPU</name>
<protein>
    <submittedName>
        <fullName evidence="1">Uncharacterized protein</fullName>
    </submittedName>
</protein>
<dbReference type="EMBL" id="CP010979">
    <property type="protein sequence ID" value="AJQ46129.1"/>
    <property type="molecule type" value="Genomic_DNA"/>
</dbReference>
<gene>
    <name evidence="1" type="ORF">N805_02340</name>
</gene>
<dbReference type="AlphaFoldDB" id="A0AAU8RRD8"/>
<accession>A0AAU8RRD8</accession>
<reference evidence="1 2" key="1">
    <citation type="submission" date="2015-02" db="EMBL/GenBank/DDBJ databases">
        <title>Complete Genome Sequencing of Pseudomonas putida S13.1.2.</title>
        <authorList>
            <person name="Chong T.M."/>
            <person name="Chan K.G."/>
            <person name="Dessaux Y."/>
        </authorList>
    </citation>
    <scope>NUCLEOTIDE SEQUENCE [LARGE SCALE GENOMIC DNA]</scope>
    <source>
        <strain evidence="1 2">S13.1.2</strain>
    </source>
</reference>
<proteinExistence type="predicted"/>
<evidence type="ECO:0000313" key="2">
    <source>
        <dbReference type="Proteomes" id="UP000033260"/>
    </source>
</evidence>
<sequence length="110" mass="12293">MIARCGNIVHLGTSFWVIRHRASVQILFSGQYHVHNRTRLKRALFQIETLRESNDGFSRNIGELLSKRDFGETGAVSASTGTSVAIGQKNGAIQEFDVTLIETLCKFVRI</sequence>
<dbReference type="Proteomes" id="UP000033260">
    <property type="component" value="Chromosome"/>
</dbReference>
<organism evidence="1 2">
    <name type="scientific">Pseudomonas putida S13.1.2</name>
    <dbReference type="NCBI Taxonomy" id="1384061"/>
    <lineage>
        <taxon>Bacteria</taxon>
        <taxon>Pseudomonadati</taxon>
        <taxon>Pseudomonadota</taxon>
        <taxon>Gammaproteobacteria</taxon>
        <taxon>Pseudomonadales</taxon>
        <taxon>Pseudomonadaceae</taxon>
        <taxon>Pseudomonas</taxon>
    </lineage>
</organism>